<reference evidence="3" key="1">
    <citation type="submission" date="2016-11" db="UniProtKB">
        <authorList>
            <consortium name="WormBaseParasite"/>
        </authorList>
    </citation>
    <scope>IDENTIFICATION</scope>
</reference>
<protein>
    <submittedName>
        <fullName evidence="3">G_PROTEIN_RECEP_F1_2 domain-containing protein</fullName>
    </submittedName>
</protein>
<organism evidence="2 3">
    <name type="scientific">Meloidogyne hapla</name>
    <name type="common">Root-knot nematode worm</name>
    <dbReference type="NCBI Taxonomy" id="6305"/>
    <lineage>
        <taxon>Eukaryota</taxon>
        <taxon>Metazoa</taxon>
        <taxon>Ecdysozoa</taxon>
        <taxon>Nematoda</taxon>
        <taxon>Chromadorea</taxon>
        <taxon>Rhabditida</taxon>
        <taxon>Tylenchina</taxon>
        <taxon>Tylenchomorpha</taxon>
        <taxon>Tylenchoidea</taxon>
        <taxon>Meloidogynidae</taxon>
        <taxon>Meloidogyninae</taxon>
        <taxon>Meloidogyne</taxon>
    </lineage>
</organism>
<name>A0A1I8C0K1_MELHA</name>
<sequence length="170" mass="19346">MISVLSLFYGIEQKQPKYLKPFLYVGVLWNLALLLLLIFCLIELIVAGEHFCEQIELTLNDFLDGVRGEPTTMSSFETPAFFNEFGAYSTSESKHSNLAIQLFGEDQSRSDDQPALTEYSTETTNSQTPIWPALTLLSALLIAILIDCWLLNIVLITYLYLERGKRREII</sequence>
<keyword evidence="1" id="KW-0472">Membrane</keyword>
<keyword evidence="1" id="KW-1133">Transmembrane helix</keyword>
<keyword evidence="1" id="KW-0812">Transmembrane</keyword>
<evidence type="ECO:0000313" key="2">
    <source>
        <dbReference type="Proteomes" id="UP000095281"/>
    </source>
</evidence>
<evidence type="ECO:0000313" key="3">
    <source>
        <dbReference type="WBParaSite" id="MhA1_Contig89.frz3.gene2"/>
    </source>
</evidence>
<dbReference type="Proteomes" id="UP000095281">
    <property type="component" value="Unplaced"/>
</dbReference>
<evidence type="ECO:0000256" key="1">
    <source>
        <dbReference type="SAM" id="Phobius"/>
    </source>
</evidence>
<accession>A0A1I8C0K1</accession>
<keyword evidence="2" id="KW-1185">Reference proteome</keyword>
<dbReference type="WBParaSite" id="MhA1_Contig89.frz3.gene2">
    <property type="protein sequence ID" value="MhA1_Contig89.frz3.gene2"/>
    <property type="gene ID" value="MhA1_Contig89.frz3.gene2"/>
</dbReference>
<dbReference type="AlphaFoldDB" id="A0A1I8C0K1"/>
<feature type="transmembrane region" description="Helical" evidence="1">
    <location>
        <begin position="130"/>
        <end position="161"/>
    </location>
</feature>
<proteinExistence type="predicted"/>
<feature type="transmembrane region" description="Helical" evidence="1">
    <location>
        <begin position="21"/>
        <end position="47"/>
    </location>
</feature>
<dbReference type="PANTHER" id="PTHR34851">
    <property type="entry name" value="PROTEIN CBG05235-RELATED"/>
    <property type="match status" value="1"/>
</dbReference>